<evidence type="ECO:0000259" key="3">
    <source>
        <dbReference type="Pfam" id="PF13439"/>
    </source>
</evidence>
<organism evidence="4 5">
    <name type="scientific">Candidatus Roizmanbacteria bacterium CG10_big_fil_rev_8_21_14_0_10_39_6</name>
    <dbReference type="NCBI Taxonomy" id="1974853"/>
    <lineage>
        <taxon>Bacteria</taxon>
        <taxon>Candidatus Roizmaniibacteriota</taxon>
    </lineage>
</organism>
<dbReference type="GO" id="GO:0009103">
    <property type="term" value="P:lipopolysaccharide biosynthetic process"/>
    <property type="evidence" value="ECO:0007669"/>
    <property type="project" value="TreeGrafter"/>
</dbReference>
<evidence type="ECO:0000256" key="2">
    <source>
        <dbReference type="SAM" id="Phobius"/>
    </source>
</evidence>
<dbReference type="AlphaFoldDB" id="A0A2M8KRJ9"/>
<sequence length="396" mass="46147">MRILMVTPYLPFPPVSGGQTRSYHLIKRLAKRHSITLYCYYRKESEREYVQYLKPYVTEVHMIKRRAVLHPLHFLLSFFTSMPFLLVSTYYSPTLKKLIAHELATNKYDLIHCETFYVSPNVPETHLPIILVEQTVEYHVYEHFVRKLPSFLRFNLRFELLKLLNWEKRTWQRANRIVTVSAEDASAVTDLDPRQKNKLDVVPNGTAVEDFHIKRIPFKAKHPVICYVGNFKWLQNKEALWYLLNKIYPILVQDIPNAKFVVAGKHIPKDAIRHYTKVEFFESVQYIQEIYNKADILIAPLFGPGGTRLKILESMASGVLVATTNVGAMGLNLVDMKDVLLFENPQQLRKKLNDVIAHPALMRNIVDAAFKKVSSEFDWNAIVRKLEKNYEIALKS</sequence>
<keyword evidence="1" id="KW-0808">Transferase</keyword>
<accession>A0A2M8KRJ9</accession>
<dbReference type="PANTHER" id="PTHR46401">
    <property type="entry name" value="GLYCOSYLTRANSFERASE WBBK-RELATED"/>
    <property type="match status" value="1"/>
</dbReference>
<name>A0A2M8KRJ9_9BACT</name>
<evidence type="ECO:0000256" key="1">
    <source>
        <dbReference type="ARBA" id="ARBA00022679"/>
    </source>
</evidence>
<dbReference type="Pfam" id="PF13439">
    <property type="entry name" value="Glyco_transf_4"/>
    <property type="match status" value="1"/>
</dbReference>
<keyword evidence="2" id="KW-1133">Transmembrane helix</keyword>
<feature type="transmembrane region" description="Helical" evidence="2">
    <location>
        <begin position="72"/>
        <end position="91"/>
    </location>
</feature>
<dbReference type="Proteomes" id="UP000229554">
    <property type="component" value="Unassembled WGS sequence"/>
</dbReference>
<dbReference type="SUPFAM" id="SSF53756">
    <property type="entry name" value="UDP-Glycosyltransferase/glycogen phosphorylase"/>
    <property type="match status" value="1"/>
</dbReference>
<reference evidence="5" key="1">
    <citation type="submission" date="2017-09" db="EMBL/GenBank/DDBJ databases">
        <title>Depth-based differentiation of microbial function through sediment-hosted aquifers and enrichment of novel symbionts in the deep terrestrial subsurface.</title>
        <authorList>
            <person name="Probst A.J."/>
            <person name="Ladd B."/>
            <person name="Jarett J.K."/>
            <person name="Geller-Mcgrath D.E."/>
            <person name="Sieber C.M.K."/>
            <person name="Emerson J.B."/>
            <person name="Anantharaman K."/>
            <person name="Thomas B.C."/>
            <person name="Malmstrom R."/>
            <person name="Stieglmeier M."/>
            <person name="Klingl A."/>
            <person name="Woyke T."/>
            <person name="Ryan C.M."/>
            <person name="Banfield J.F."/>
        </authorList>
    </citation>
    <scope>NUCLEOTIDE SEQUENCE [LARGE SCALE GENOMIC DNA]</scope>
</reference>
<keyword evidence="2" id="KW-0812">Transmembrane</keyword>
<comment type="caution">
    <text evidence="4">The sequence shown here is derived from an EMBL/GenBank/DDBJ whole genome shotgun (WGS) entry which is preliminary data.</text>
</comment>
<dbReference type="InterPro" id="IPR028098">
    <property type="entry name" value="Glyco_trans_4-like_N"/>
</dbReference>
<feature type="domain" description="Glycosyltransferase subfamily 4-like N-terminal" evidence="3">
    <location>
        <begin position="16"/>
        <end position="207"/>
    </location>
</feature>
<dbReference type="CDD" id="cd03801">
    <property type="entry name" value="GT4_PimA-like"/>
    <property type="match status" value="1"/>
</dbReference>
<protein>
    <recommendedName>
        <fullName evidence="3">Glycosyltransferase subfamily 4-like N-terminal domain-containing protein</fullName>
    </recommendedName>
</protein>
<gene>
    <name evidence="4" type="ORF">COU88_04395</name>
</gene>
<evidence type="ECO:0000313" key="5">
    <source>
        <dbReference type="Proteomes" id="UP000229554"/>
    </source>
</evidence>
<dbReference type="EMBL" id="PFED01000180">
    <property type="protein sequence ID" value="PJE62547.1"/>
    <property type="molecule type" value="Genomic_DNA"/>
</dbReference>
<keyword evidence="2" id="KW-0472">Membrane</keyword>
<dbReference type="Pfam" id="PF13692">
    <property type="entry name" value="Glyco_trans_1_4"/>
    <property type="match status" value="1"/>
</dbReference>
<proteinExistence type="predicted"/>
<dbReference type="GO" id="GO:0016757">
    <property type="term" value="F:glycosyltransferase activity"/>
    <property type="evidence" value="ECO:0007669"/>
    <property type="project" value="TreeGrafter"/>
</dbReference>
<dbReference type="Gene3D" id="3.40.50.2000">
    <property type="entry name" value="Glycogen Phosphorylase B"/>
    <property type="match status" value="2"/>
</dbReference>
<dbReference type="PANTHER" id="PTHR46401:SF2">
    <property type="entry name" value="GLYCOSYLTRANSFERASE WBBK-RELATED"/>
    <property type="match status" value="1"/>
</dbReference>
<evidence type="ECO:0000313" key="4">
    <source>
        <dbReference type="EMBL" id="PJE62547.1"/>
    </source>
</evidence>